<sequence>MFMTKFGDYFSIPRRKTASHHVSPHSPIWNGRPPASPTLISTISATKNSRGSWAGLLNSANVLQLVQGVHDSPRDPLSPSEGTSSPTASWARFSNRSFENGSPIPRHTGPRRDSGPTSTSKSWGETFSSSKGSVSFSEEHRLPARISGRATRQNSKQNVVVFHEQLLDDSNDTEPVLDKPVMESLVRHAEVYAEILFRWASDEICWASGLSIEQCYPYSNSYTKDLNCSRSSANAIHIGIAMPTPSVGSRYTSSAHTDNQVQE</sequence>
<evidence type="ECO:0000256" key="1">
    <source>
        <dbReference type="SAM" id="MobiDB-lite"/>
    </source>
</evidence>
<organism evidence="2 3">
    <name type="scientific">Marasmius crinis-equi</name>
    <dbReference type="NCBI Taxonomy" id="585013"/>
    <lineage>
        <taxon>Eukaryota</taxon>
        <taxon>Fungi</taxon>
        <taxon>Dikarya</taxon>
        <taxon>Basidiomycota</taxon>
        <taxon>Agaricomycotina</taxon>
        <taxon>Agaricomycetes</taxon>
        <taxon>Agaricomycetidae</taxon>
        <taxon>Agaricales</taxon>
        <taxon>Marasmiineae</taxon>
        <taxon>Marasmiaceae</taxon>
        <taxon>Marasmius</taxon>
    </lineage>
</organism>
<dbReference type="EMBL" id="JBAHYK010000257">
    <property type="protein sequence ID" value="KAL0575973.1"/>
    <property type="molecule type" value="Genomic_DNA"/>
</dbReference>
<feature type="compositionally biased region" description="Polar residues" evidence="1">
    <location>
        <begin position="80"/>
        <end position="100"/>
    </location>
</feature>
<gene>
    <name evidence="2" type="ORF">V5O48_006007</name>
</gene>
<proteinExistence type="predicted"/>
<accession>A0ABR3FKX6</accession>
<dbReference type="Proteomes" id="UP001465976">
    <property type="component" value="Unassembled WGS sequence"/>
</dbReference>
<protein>
    <submittedName>
        <fullName evidence="2">Uncharacterized protein</fullName>
    </submittedName>
</protein>
<feature type="region of interest" description="Disordered" evidence="1">
    <location>
        <begin position="70"/>
        <end position="150"/>
    </location>
</feature>
<feature type="compositionally biased region" description="Polar residues" evidence="1">
    <location>
        <begin position="115"/>
        <end position="127"/>
    </location>
</feature>
<reference evidence="2 3" key="1">
    <citation type="submission" date="2024-02" db="EMBL/GenBank/DDBJ databases">
        <title>A draft genome for the cacao thread blight pathogen Marasmius crinis-equi.</title>
        <authorList>
            <person name="Cohen S.P."/>
            <person name="Baruah I.K."/>
            <person name="Amoako-Attah I."/>
            <person name="Bukari Y."/>
            <person name="Meinhardt L.W."/>
            <person name="Bailey B.A."/>
        </authorList>
    </citation>
    <scope>NUCLEOTIDE SEQUENCE [LARGE SCALE GENOMIC DNA]</scope>
    <source>
        <strain evidence="2 3">GH-76</strain>
    </source>
</reference>
<keyword evidence="3" id="KW-1185">Reference proteome</keyword>
<name>A0ABR3FKX6_9AGAR</name>
<evidence type="ECO:0000313" key="2">
    <source>
        <dbReference type="EMBL" id="KAL0575973.1"/>
    </source>
</evidence>
<comment type="caution">
    <text evidence="2">The sequence shown here is derived from an EMBL/GenBank/DDBJ whole genome shotgun (WGS) entry which is preliminary data.</text>
</comment>
<evidence type="ECO:0000313" key="3">
    <source>
        <dbReference type="Proteomes" id="UP001465976"/>
    </source>
</evidence>